<organism evidence="7 8">
    <name type="scientific">Brevibacillus agri</name>
    <dbReference type="NCBI Taxonomy" id="51101"/>
    <lineage>
        <taxon>Bacteria</taxon>
        <taxon>Bacillati</taxon>
        <taxon>Bacillota</taxon>
        <taxon>Bacilli</taxon>
        <taxon>Bacillales</taxon>
        <taxon>Paenibacillaceae</taxon>
        <taxon>Brevibacillus</taxon>
    </lineage>
</organism>
<dbReference type="RefSeq" id="WP_122953471.1">
    <property type="nucleotide sequence ID" value="NZ_BJOD01000096.1"/>
</dbReference>
<dbReference type="Gene3D" id="2.40.50.100">
    <property type="match status" value="2"/>
</dbReference>
<keyword evidence="9" id="KW-1185">Reference proteome</keyword>
<sequence length="396" mass="42571">MKRVLRAVSIGSLILALSGCGLLGEKQQPLSGTIEADEWPIVAEVGGLVTKVIAEEGSEVKKGEVLAEIDPRSYQISVAEAKAAWEQARARLEEAKAGSRDQTIQKGVAAVQQANASIRLAQARKSQAEAGIARAQEQLAQAESQRAGAEETLRYQQKRLQEATALYEKGAISQKDLDTQKEAVSQATTQLNQWTAQVAQAKAAYRSAQEDAAAAAAQVGTAKAQQQGAQAELDLVRAGSTDYAIRALLAAEEQAQARLDQAMLQLEKTRIVAAEDGVLLRSSIEQGEVAKPGATLFTMMKADQLKLVVYIPEAQLNRVQKRQEVGIKVDAYPDETFTGTISRIADKAEFTPRNVQTQDERTKLVFAVTIDVAKGQDKLKPGMPADVLLPDGEGGR</sequence>
<dbReference type="PANTHER" id="PTHR32347">
    <property type="entry name" value="EFFLUX SYSTEM COMPONENT YKNX-RELATED"/>
    <property type="match status" value="1"/>
</dbReference>
<dbReference type="Gene3D" id="1.10.287.470">
    <property type="entry name" value="Helix hairpin bin"/>
    <property type="match status" value="2"/>
</dbReference>
<dbReference type="GO" id="GO:0030313">
    <property type="term" value="C:cell envelope"/>
    <property type="evidence" value="ECO:0007669"/>
    <property type="project" value="UniProtKB-SubCell"/>
</dbReference>
<evidence type="ECO:0000313" key="7">
    <source>
        <dbReference type="EMBL" id="RNB47050.1"/>
    </source>
</evidence>
<dbReference type="Pfam" id="PF25917">
    <property type="entry name" value="BSH_RND"/>
    <property type="match status" value="1"/>
</dbReference>
<dbReference type="EMBL" id="RHHN01000099">
    <property type="protein sequence ID" value="RNB47050.1"/>
    <property type="molecule type" value="Genomic_DNA"/>
</dbReference>
<comment type="subcellular location">
    <subcellularLocation>
        <location evidence="1">Cell envelope</location>
    </subcellularLocation>
</comment>
<dbReference type="SUPFAM" id="SSF111369">
    <property type="entry name" value="HlyD-like secretion proteins"/>
    <property type="match status" value="2"/>
</dbReference>
<evidence type="ECO:0000313" key="6">
    <source>
        <dbReference type="EMBL" id="GED28725.1"/>
    </source>
</evidence>
<feature type="domain" description="YknX-like beta-barrel" evidence="5">
    <location>
        <begin position="311"/>
        <end position="384"/>
    </location>
</feature>
<dbReference type="InterPro" id="IPR050465">
    <property type="entry name" value="UPF0194_transport"/>
</dbReference>
<evidence type="ECO:0000259" key="4">
    <source>
        <dbReference type="Pfam" id="PF25917"/>
    </source>
</evidence>
<dbReference type="EMBL" id="BJOD01000096">
    <property type="protein sequence ID" value="GED28725.1"/>
    <property type="molecule type" value="Genomic_DNA"/>
</dbReference>
<dbReference type="PRINTS" id="PR01490">
    <property type="entry name" value="RTXTOXIND"/>
</dbReference>
<dbReference type="SUPFAM" id="SSF56954">
    <property type="entry name" value="Outer membrane efflux proteins (OEP)"/>
    <property type="match status" value="1"/>
</dbReference>
<evidence type="ECO:0000256" key="1">
    <source>
        <dbReference type="ARBA" id="ARBA00004196"/>
    </source>
</evidence>
<evidence type="ECO:0000256" key="2">
    <source>
        <dbReference type="ARBA" id="ARBA00023054"/>
    </source>
</evidence>
<feature type="coiled-coil region" evidence="3">
    <location>
        <begin position="78"/>
        <end position="218"/>
    </location>
</feature>
<dbReference type="InterPro" id="IPR058625">
    <property type="entry name" value="MdtA-like_BSH"/>
</dbReference>
<accession>A0A3M8A776</accession>
<dbReference type="Pfam" id="PF25990">
    <property type="entry name" value="Beta-barrel_YknX"/>
    <property type="match status" value="1"/>
</dbReference>
<evidence type="ECO:0000256" key="3">
    <source>
        <dbReference type="SAM" id="Coils"/>
    </source>
</evidence>
<dbReference type="Gene3D" id="2.40.30.170">
    <property type="match status" value="1"/>
</dbReference>
<comment type="caution">
    <text evidence="7">The sequence shown here is derived from an EMBL/GenBank/DDBJ whole genome shotgun (WGS) entry which is preliminary data.</text>
</comment>
<dbReference type="PANTHER" id="PTHR32347:SF23">
    <property type="entry name" value="BLL5650 PROTEIN"/>
    <property type="match status" value="1"/>
</dbReference>
<name>A0A3M8A776_9BACL</name>
<evidence type="ECO:0000313" key="9">
    <source>
        <dbReference type="Proteomes" id="UP000317180"/>
    </source>
</evidence>
<protein>
    <submittedName>
        <fullName evidence="7">HlyD family efflux transporter periplasmic adaptor subunit</fullName>
    </submittedName>
    <submittedName>
        <fullName evidence="6">Secretion protein HlyD</fullName>
    </submittedName>
</protein>
<dbReference type="GeneID" id="82809985"/>
<dbReference type="Proteomes" id="UP000276178">
    <property type="component" value="Unassembled WGS sequence"/>
</dbReference>
<dbReference type="OrthoDB" id="9778236at2"/>
<reference evidence="6 9" key="2">
    <citation type="submission" date="2019-06" db="EMBL/GenBank/DDBJ databases">
        <title>Whole genome shotgun sequence of Brevibacillus agri NBRC 15538.</title>
        <authorList>
            <person name="Hosoyama A."/>
            <person name="Uohara A."/>
            <person name="Ohji S."/>
            <person name="Ichikawa N."/>
        </authorList>
    </citation>
    <scope>NUCLEOTIDE SEQUENCE [LARGE SCALE GENOMIC DNA]</scope>
    <source>
        <strain evidence="6 9">NBRC 15538</strain>
    </source>
</reference>
<dbReference type="AlphaFoldDB" id="A0A3M8A776"/>
<proteinExistence type="predicted"/>
<dbReference type="PROSITE" id="PS51257">
    <property type="entry name" value="PROKAR_LIPOPROTEIN"/>
    <property type="match status" value="1"/>
</dbReference>
<dbReference type="Proteomes" id="UP000317180">
    <property type="component" value="Unassembled WGS sequence"/>
</dbReference>
<keyword evidence="2 3" id="KW-0175">Coiled coil</keyword>
<reference evidence="7 8" key="1">
    <citation type="submission" date="2018-10" db="EMBL/GenBank/DDBJ databases">
        <title>Phylogenomics of Brevibacillus.</title>
        <authorList>
            <person name="Dunlap C."/>
        </authorList>
    </citation>
    <scope>NUCLEOTIDE SEQUENCE [LARGE SCALE GENOMIC DNA]</scope>
    <source>
        <strain evidence="7 8">NRRL NRS 1219</strain>
    </source>
</reference>
<evidence type="ECO:0000259" key="5">
    <source>
        <dbReference type="Pfam" id="PF25990"/>
    </source>
</evidence>
<feature type="domain" description="Multidrug resistance protein MdtA-like barrel-sandwich hybrid" evidence="4">
    <location>
        <begin position="41"/>
        <end position="297"/>
    </location>
</feature>
<evidence type="ECO:0000313" key="8">
    <source>
        <dbReference type="Proteomes" id="UP000276178"/>
    </source>
</evidence>
<gene>
    <name evidence="6" type="ORF">BAG01nite_48270</name>
    <name evidence="7" type="ORF">EB820_24815</name>
</gene>
<dbReference type="InterPro" id="IPR058636">
    <property type="entry name" value="Beta-barrel_YknX"/>
</dbReference>